<keyword evidence="1" id="KW-0812">Transmembrane</keyword>
<reference evidence="2" key="1">
    <citation type="submission" date="2019-08" db="EMBL/GenBank/DDBJ databases">
        <authorList>
            <person name="Kucharzyk K."/>
            <person name="Murdoch R.W."/>
            <person name="Higgins S."/>
            <person name="Loffler F."/>
        </authorList>
    </citation>
    <scope>NUCLEOTIDE SEQUENCE</scope>
</reference>
<comment type="caution">
    <text evidence="2">The sequence shown here is derived from an EMBL/GenBank/DDBJ whole genome shotgun (WGS) entry which is preliminary data.</text>
</comment>
<proteinExistence type="predicted"/>
<keyword evidence="1" id="KW-0472">Membrane</keyword>
<sequence>MWSHPETDNPDPDTISFQDNIGFDKPRQHCLGKIVVAGNNRKIGFTYHLFEYLQSIIKLMITYCCCIILHLVHRFHLYLPFEKIEVGCTLQKISCIKKQDVFVFFPYFIHVRGTSYHPSFARSCPVGLRQRLNTAMGVVGVENNDFLL</sequence>
<dbReference type="EMBL" id="VSSQ01117299">
    <property type="protein sequence ID" value="MPN51808.1"/>
    <property type="molecule type" value="Genomic_DNA"/>
</dbReference>
<dbReference type="AlphaFoldDB" id="A0A645IKI9"/>
<organism evidence="2">
    <name type="scientific">bioreactor metagenome</name>
    <dbReference type="NCBI Taxonomy" id="1076179"/>
    <lineage>
        <taxon>unclassified sequences</taxon>
        <taxon>metagenomes</taxon>
        <taxon>ecological metagenomes</taxon>
    </lineage>
</organism>
<gene>
    <name evidence="2" type="ORF">SDC9_199457</name>
</gene>
<evidence type="ECO:0000313" key="2">
    <source>
        <dbReference type="EMBL" id="MPN51808.1"/>
    </source>
</evidence>
<evidence type="ECO:0000256" key="1">
    <source>
        <dbReference type="SAM" id="Phobius"/>
    </source>
</evidence>
<name>A0A645IKI9_9ZZZZ</name>
<keyword evidence="1" id="KW-1133">Transmembrane helix</keyword>
<protein>
    <submittedName>
        <fullName evidence="2">Uncharacterized protein</fullName>
    </submittedName>
</protein>
<feature type="transmembrane region" description="Helical" evidence="1">
    <location>
        <begin position="52"/>
        <end position="72"/>
    </location>
</feature>
<accession>A0A645IKI9</accession>